<dbReference type="Proteomes" id="UP000029556">
    <property type="component" value="Unassembled WGS sequence"/>
</dbReference>
<proteinExistence type="predicted"/>
<accession>A0A095ZDU8</accession>
<protein>
    <submittedName>
        <fullName evidence="1">Uncharacterized protein</fullName>
    </submittedName>
</protein>
<reference evidence="1 2" key="1">
    <citation type="submission" date="2014-07" db="EMBL/GenBank/DDBJ databases">
        <authorList>
            <person name="McCorrison J."/>
            <person name="Sanka R."/>
            <person name="Torralba M."/>
            <person name="Gillis M."/>
            <person name="Haft D.H."/>
            <person name="Methe B."/>
            <person name="Sutton G."/>
            <person name="Nelson K.E."/>
        </authorList>
    </citation>
    <scope>NUCLEOTIDE SEQUENCE [LARGE SCALE GENOMIC DNA]</scope>
    <source>
        <strain evidence="1 2">DNF00853</strain>
    </source>
</reference>
<dbReference type="RefSeq" id="WP_036874988.1">
    <property type="nucleotide sequence ID" value="NZ_JRNN01000096.1"/>
</dbReference>
<evidence type="ECO:0000313" key="1">
    <source>
        <dbReference type="EMBL" id="KGF32930.1"/>
    </source>
</evidence>
<organism evidence="1 2">
    <name type="scientific">Hoylesella buccalis DNF00853</name>
    <dbReference type="NCBI Taxonomy" id="1401074"/>
    <lineage>
        <taxon>Bacteria</taxon>
        <taxon>Pseudomonadati</taxon>
        <taxon>Bacteroidota</taxon>
        <taxon>Bacteroidia</taxon>
        <taxon>Bacteroidales</taxon>
        <taxon>Prevotellaceae</taxon>
        <taxon>Hoylesella</taxon>
    </lineage>
</organism>
<comment type="caution">
    <text evidence="1">The sequence shown here is derived from an EMBL/GenBank/DDBJ whole genome shotgun (WGS) entry which is preliminary data.</text>
</comment>
<dbReference type="EMBL" id="JRNN01000096">
    <property type="protein sequence ID" value="KGF32930.1"/>
    <property type="molecule type" value="Genomic_DNA"/>
</dbReference>
<gene>
    <name evidence="1" type="ORF">HMPREF2137_12415</name>
</gene>
<dbReference type="OrthoDB" id="1037127at2"/>
<name>A0A095ZDU8_9BACT</name>
<evidence type="ECO:0000313" key="2">
    <source>
        <dbReference type="Proteomes" id="UP000029556"/>
    </source>
</evidence>
<sequence>MNKEILYKGVNTTPSANMSIDGDSSMLYNLIPEDNAIKPIMPPKELAHFDNLRQVFIHKNNFTHYIVIQQQENNVVSLSCYDSQWKPIQLNFMQVQGYKQISAMGNMLIISADNRIYYVLYENQKYNLLGNNIPAVSLSFALYGKVKTILHKDEGPIKALEELKRNGYKGWMKDNFNKLMGFRNTFVKDYAIDKEAFIYPFFIRYAVKLYDGTYTQFSTPVLMIPNAGSVPMLLRIENNILCVAFTAEILMKINENNFGKWKDIIAGVDFFVSKPIYSYNQAEEPKLNSDELLENAKYFSTKTFPKSYGYLCVEDGNPAIHGYTPPSVENDCKKIDINECVKMGASSGNPEIGIINIAEKTKKQIKNELVNSSDFYKVASLQIKELEAYINQYKLLEIKHGVLNALYTKETLNDELLASRQLASGRVHEYNNRLHVYDASFIMPQPNGLDKTNQFLSTNNNTGSYEIVVHIKTNQGEKIVRKRVSDNQIGHNWFFYPDNNAYKAVILDHNEHKAYIMELKRHPTLNGAYWLTDDYNGETTQLTQTDYNIVNQDTVDNIIHNPSTIYVSETNNPFSFRSVNTVSVGCNKIYALSSAAKALSQGQFGQFPLYAFTDNGVWALQTNNTGSYSARQPVTRDVCVNAESITQLDSAVLFSTDRGIMLLEGATATCISNAIFGVNTVPITALPQFKHLYAHANLSSSATVPQITDIHHMQYLYDYIHQRIIAYVQSSPVAFVFSIKSKQWGMMQSNFKQSINAYPDTMAITNGNRVITLSDVSYERQLDYIGTQLLVTRPLNIDAQNIFKTVNTVIQRGLFKKGNVMQVLFASNDLLNWVIVWSSTDQYLRGFSGTPYKYYRMALLTTLHANECVTGATVQFLPKLTNQPR</sequence>
<dbReference type="AlphaFoldDB" id="A0A095ZDU8"/>